<keyword evidence="1" id="KW-0614">Plasmid</keyword>
<reference evidence="1 2" key="1">
    <citation type="submission" date="2019-10" db="EMBL/GenBank/DDBJ databases">
        <title>Complete genome sequences for adaption low water activity.</title>
        <authorList>
            <person name="Zhao L."/>
            <person name="Zhong J."/>
        </authorList>
    </citation>
    <scope>NUCLEOTIDE SEQUENCE [LARGE SCALE GENOMIC DNA]</scope>
    <source>
        <strain evidence="1 2">FDU301</strain>
        <plasmid evidence="2">pfdu301a</plasmid>
    </source>
</reference>
<dbReference type="Proteomes" id="UP000501076">
    <property type="component" value="Plasmid pFDU301A"/>
</dbReference>
<dbReference type="AlphaFoldDB" id="A0A6M6E6T2"/>
<protein>
    <recommendedName>
        <fullName evidence="3">ParB/Sulfiredoxin domain-containing protein</fullName>
    </recommendedName>
</protein>
<gene>
    <name evidence="1" type="ORF">FDZ14_29510</name>
</gene>
<evidence type="ECO:0000313" key="2">
    <source>
        <dbReference type="Proteomes" id="UP000501076"/>
    </source>
</evidence>
<evidence type="ECO:0008006" key="3">
    <source>
        <dbReference type="Google" id="ProtNLM"/>
    </source>
</evidence>
<organism evidence="1 2">
    <name type="scientific">Priestia megaterium</name>
    <name type="common">Bacillus megaterium</name>
    <dbReference type="NCBI Taxonomy" id="1404"/>
    <lineage>
        <taxon>Bacteria</taxon>
        <taxon>Bacillati</taxon>
        <taxon>Bacillota</taxon>
        <taxon>Bacilli</taxon>
        <taxon>Bacillales</taxon>
        <taxon>Bacillaceae</taxon>
        <taxon>Priestia</taxon>
    </lineage>
</organism>
<name>A0A6M6E6T2_PRIMG</name>
<dbReference type="RefSeq" id="WP_171778222.1">
    <property type="nucleotide sequence ID" value="NZ_CP045273.1"/>
</dbReference>
<proteinExistence type="predicted"/>
<accession>A0A6M6E6T2</accession>
<evidence type="ECO:0000313" key="1">
    <source>
        <dbReference type="EMBL" id="QJX80237.1"/>
    </source>
</evidence>
<sequence length="100" mass="11764">MLRVFITAKKDFEEGDIVDRIERFSTYELREISVKDLEDPCHYIDEELIEEYKQKDINKIPPVILGYYHDGSFMTIDGGHRTTILKQFHIEKALAFVGIK</sequence>
<dbReference type="EMBL" id="CP045273">
    <property type="protein sequence ID" value="QJX80237.1"/>
    <property type="molecule type" value="Genomic_DNA"/>
</dbReference>
<geneLocation type="plasmid" evidence="2">
    <name>pfdu301a</name>
</geneLocation>